<evidence type="ECO:0000256" key="4">
    <source>
        <dbReference type="SAM" id="Coils"/>
    </source>
</evidence>
<dbReference type="InterPro" id="IPR013105">
    <property type="entry name" value="TPR_2"/>
</dbReference>
<feature type="repeat" description="TPR" evidence="3">
    <location>
        <begin position="275"/>
        <end position="308"/>
    </location>
</feature>
<keyword evidence="2 3" id="KW-0802">TPR repeat</keyword>
<dbReference type="Pfam" id="PF13181">
    <property type="entry name" value="TPR_8"/>
    <property type="match status" value="1"/>
</dbReference>
<reference evidence="5 6" key="1">
    <citation type="submission" date="2020-07" db="EMBL/GenBank/DDBJ databases">
        <authorList>
            <person name="Feng H."/>
        </authorList>
    </citation>
    <scope>NUCLEOTIDE SEQUENCE [LARGE SCALE GENOMIC DNA]</scope>
    <source>
        <strain evidence="6">s-11</strain>
    </source>
</reference>
<evidence type="ECO:0000313" key="5">
    <source>
        <dbReference type="EMBL" id="MBA4542941.1"/>
    </source>
</evidence>
<keyword evidence="6" id="KW-1185">Reference proteome</keyword>
<dbReference type="Pfam" id="PF13432">
    <property type="entry name" value="TPR_16"/>
    <property type="match status" value="1"/>
</dbReference>
<dbReference type="SUPFAM" id="SSF48452">
    <property type="entry name" value="TPR-like"/>
    <property type="match status" value="2"/>
</dbReference>
<dbReference type="AlphaFoldDB" id="A0A7W2AHN9"/>
<dbReference type="Proteomes" id="UP000530514">
    <property type="component" value="Unassembled WGS sequence"/>
</dbReference>
<dbReference type="Pfam" id="PF07719">
    <property type="entry name" value="TPR_2"/>
    <property type="match status" value="1"/>
</dbReference>
<keyword evidence="1" id="KW-0677">Repeat</keyword>
<gene>
    <name evidence="5" type="ORF">H1164_08500</name>
</gene>
<dbReference type="InterPro" id="IPR011990">
    <property type="entry name" value="TPR-like_helical_dom_sf"/>
</dbReference>
<dbReference type="RefSeq" id="WP_033101905.1">
    <property type="nucleotide sequence ID" value="NZ_JACEIP010000010.1"/>
</dbReference>
<evidence type="ECO:0000313" key="6">
    <source>
        <dbReference type="Proteomes" id="UP000530514"/>
    </source>
</evidence>
<evidence type="ECO:0000256" key="2">
    <source>
        <dbReference type="ARBA" id="ARBA00022803"/>
    </source>
</evidence>
<comment type="caution">
    <text evidence="5">The sequence shown here is derived from an EMBL/GenBank/DDBJ whole genome shotgun (WGS) entry which is preliminary data.</text>
</comment>
<evidence type="ECO:0000256" key="3">
    <source>
        <dbReference type="PROSITE-ProRule" id="PRU00339"/>
    </source>
</evidence>
<evidence type="ECO:0000256" key="1">
    <source>
        <dbReference type="ARBA" id="ARBA00022737"/>
    </source>
</evidence>
<dbReference type="PROSITE" id="PS50293">
    <property type="entry name" value="TPR_REGION"/>
    <property type="match status" value="1"/>
</dbReference>
<organism evidence="5 6">
    <name type="scientific">Thermoactinomyces daqus</name>
    <dbReference type="NCBI Taxonomy" id="1329516"/>
    <lineage>
        <taxon>Bacteria</taxon>
        <taxon>Bacillati</taxon>
        <taxon>Bacillota</taxon>
        <taxon>Bacilli</taxon>
        <taxon>Bacillales</taxon>
        <taxon>Thermoactinomycetaceae</taxon>
        <taxon>Thermoactinomyces</taxon>
    </lineage>
</organism>
<dbReference type="EMBL" id="JACEIP010000010">
    <property type="protein sequence ID" value="MBA4542941.1"/>
    <property type="molecule type" value="Genomic_DNA"/>
</dbReference>
<feature type="coiled-coil region" evidence="4">
    <location>
        <begin position="135"/>
        <end position="169"/>
    </location>
</feature>
<sequence>MNKYDFKKIGKFLEKKRNEEGYSLEYLAMKGEQSITTLCRLEKGDGPKKIEKAIEAYEKYCSLFGFTVEEVYQIIRLEEPDELRTRLEIAEVSIDLKQSLKEDIERLEQLEVYAEVYSKEKAWITFLKAKAFFYLGQLEKAKAAATKVIESEEANSENLKSAAHNLLANYYYANNDIPSALMEIEEGIKSFKGSSRMDVYYGLLSFKVLLLRNSYEELEELIQNHHQIQNAHITCLVFECKARNELERKKYDKAICSAIAGLKIAAKEQKFDRSVELWEVLGKVYEEKGDFDTAERAYKKALKLEGKVDQKLLTTIYNRLGYLKLKQDQLDQVQEYINHAFSIDHVGPRILETYCLQGRLWIRKGKMKQAVSILEKGVKIAEKFGAKEAAQNIVTLLLSCLQENEPKYFEYLNTFFKLSQT</sequence>
<keyword evidence="4" id="KW-0175">Coiled coil</keyword>
<proteinExistence type="predicted"/>
<accession>A0A7W2AHN9</accession>
<dbReference type="InterPro" id="IPR019734">
    <property type="entry name" value="TPR_rpt"/>
</dbReference>
<protein>
    <submittedName>
        <fullName evidence="5">Tetratricopeptide repeat protein</fullName>
    </submittedName>
</protein>
<dbReference type="SUPFAM" id="SSF47413">
    <property type="entry name" value="lambda repressor-like DNA-binding domains"/>
    <property type="match status" value="1"/>
</dbReference>
<dbReference type="PROSITE" id="PS50005">
    <property type="entry name" value="TPR"/>
    <property type="match status" value="1"/>
</dbReference>
<dbReference type="Gene3D" id="1.25.40.10">
    <property type="entry name" value="Tetratricopeptide repeat domain"/>
    <property type="match status" value="2"/>
</dbReference>
<dbReference type="InterPro" id="IPR010982">
    <property type="entry name" value="Lambda_DNA-bd_dom_sf"/>
</dbReference>
<dbReference type="SMART" id="SM00028">
    <property type="entry name" value="TPR"/>
    <property type="match status" value="5"/>
</dbReference>
<name>A0A7W2AHN9_9BACL</name>
<dbReference type="GO" id="GO:0003677">
    <property type="term" value="F:DNA binding"/>
    <property type="evidence" value="ECO:0007669"/>
    <property type="project" value="InterPro"/>
</dbReference>